<organism evidence="3">
    <name type="scientific">Cyanobacterium aponinum AL20115</name>
    <dbReference type="NCBI Taxonomy" id="3090662"/>
    <lineage>
        <taxon>Bacteria</taxon>
        <taxon>Bacillati</taxon>
        <taxon>Cyanobacteriota</taxon>
        <taxon>Cyanophyceae</taxon>
        <taxon>Oscillatoriophycideae</taxon>
        <taxon>Chroococcales</taxon>
        <taxon>Geminocystaceae</taxon>
        <taxon>Cyanobacterium</taxon>
    </lineage>
</organism>
<feature type="transmembrane region" description="Helical" evidence="2">
    <location>
        <begin position="27"/>
        <end position="49"/>
    </location>
</feature>
<protein>
    <recommendedName>
        <fullName evidence="4">Glycosyltransferase RgtA/B/C/D-like domain-containing protein</fullName>
    </recommendedName>
</protein>
<feature type="region of interest" description="Disordered" evidence="1">
    <location>
        <begin position="1"/>
        <end position="23"/>
    </location>
</feature>
<gene>
    <name evidence="3" type="ORF">SAY89_11980</name>
</gene>
<feature type="transmembrane region" description="Helical" evidence="2">
    <location>
        <begin position="410"/>
        <end position="430"/>
    </location>
</feature>
<feature type="transmembrane region" description="Helical" evidence="2">
    <location>
        <begin position="541"/>
        <end position="558"/>
    </location>
</feature>
<accession>A0AAF0ZC09</accession>
<dbReference type="RefSeq" id="WP_320001060.1">
    <property type="nucleotide sequence ID" value="NZ_CP138348.1"/>
</dbReference>
<evidence type="ECO:0008006" key="4">
    <source>
        <dbReference type="Google" id="ProtNLM"/>
    </source>
</evidence>
<evidence type="ECO:0000256" key="2">
    <source>
        <dbReference type="SAM" id="Phobius"/>
    </source>
</evidence>
<feature type="transmembrane region" description="Helical" evidence="2">
    <location>
        <begin position="505"/>
        <end position="529"/>
    </location>
</feature>
<evidence type="ECO:0000313" key="3">
    <source>
        <dbReference type="EMBL" id="WPF87523.1"/>
    </source>
</evidence>
<dbReference type="EMBL" id="CP138348">
    <property type="protein sequence ID" value="WPF87523.1"/>
    <property type="molecule type" value="Genomic_DNA"/>
</dbReference>
<reference evidence="3" key="1">
    <citation type="submission" date="2023-11" db="EMBL/GenBank/DDBJ databases">
        <title>Genome sequence of Cyanobacterium aponinum BCRC AL20115.</title>
        <authorList>
            <person name="Chang H.-Y."/>
            <person name="Lin K.-M."/>
            <person name="Hsueh H.-T."/>
            <person name="Chu H.-A."/>
            <person name="Kuo C.-H."/>
        </authorList>
    </citation>
    <scope>NUCLEOTIDE SEQUENCE</scope>
    <source>
        <strain evidence="3">AL20115</strain>
    </source>
</reference>
<keyword evidence="2" id="KW-0472">Membrane</keyword>
<feature type="transmembrane region" description="Helical" evidence="2">
    <location>
        <begin position="320"/>
        <end position="339"/>
    </location>
</feature>
<feature type="transmembrane region" description="Helical" evidence="2">
    <location>
        <begin position="370"/>
        <end position="398"/>
    </location>
</feature>
<sequence>METKTDTKKQVLISEKSRPNKQGKKGWRWWGIVLGIITVIYLQISGLTIREDIGGRVFGQIYPSIESQTEIGYQGVIRKRWWHREWVRIVPDDCVRMIIVNDVQLDLGYLGEEKLCNWGVGFDYPLGRYLEDGENRVIVSISDIGGSYQLDIIQTPRVRNIQLLILLLVTTLIVIETKSLPLFEKLSKLERGILVLAIVLRIAYLLVTPHTVNTHDVDLHKEYIQWVANNWWIPSMADCVICHKPPLYYLLTGWLWAVISKFESNWDILQWWQLLLNLGFIYYTIKIVDSNVEDGAYKGCGAYKHRSQVATTAPRKYKRLMVLLPMLFLPSAIIHSSRISSDLQYYFLIAGTYYHYFQWTKTSLDRHLAWGLWMLLLAFLTTLTAIVYIPMWIIMFVYKSAYREYEVEKYKLSITGAATGIIAFLGYKLWQLNFQGYDLINGNIDALVEGIKVEVTGIGRYIGIHRGFMDYGINPWDKGESQYFINYALKSLVHGEFKMITDVGVLAGVGSLMQLVALIMMGIILVYMLKMKGKQWLSNMDLLLAISFPVMALIYYSFSFAYTPTSDFRYVYATLIPMLLLYVRAIMGLKRGLLAIVVRLFPMFMGIGGIMITLTRIVSR</sequence>
<feature type="transmembrane region" description="Helical" evidence="2">
    <location>
        <begin position="596"/>
        <end position="618"/>
    </location>
</feature>
<name>A0AAF0ZC09_9CHRO</name>
<feature type="transmembrane region" description="Helical" evidence="2">
    <location>
        <begin position="163"/>
        <end position="183"/>
    </location>
</feature>
<feature type="transmembrane region" description="Helical" evidence="2">
    <location>
        <begin position="189"/>
        <end position="207"/>
    </location>
</feature>
<keyword evidence="2" id="KW-0812">Transmembrane</keyword>
<keyword evidence="2" id="KW-1133">Transmembrane helix</keyword>
<dbReference type="AlphaFoldDB" id="A0AAF0ZC09"/>
<evidence type="ECO:0000256" key="1">
    <source>
        <dbReference type="SAM" id="MobiDB-lite"/>
    </source>
</evidence>
<proteinExistence type="predicted"/>
<feature type="transmembrane region" description="Helical" evidence="2">
    <location>
        <begin position="570"/>
        <end position="589"/>
    </location>
</feature>